<dbReference type="PANTHER" id="PTHR47245">
    <property type="entry name" value="PEPTIDYLPROLYL ISOMERASE"/>
    <property type="match status" value="1"/>
</dbReference>
<dbReference type="SUPFAM" id="SSF54534">
    <property type="entry name" value="FKBP-like"/>
    <property type="match status" value="1"/>
</dbReference>
<protein>
    <recommendedName>
        <fullName evidence="3">PpiC domain-containing protein</fullName>
    </recommendedName>
</protein>
<evidence type="ECO:0000313" key="4">
    <source>
        <dbReference type="EMBL" id="HCE16479.1"/>
    </source>
</evidence>
<dbReference type="OrthoDB" id="162483at2"/>
<dbReference type="Pfam" id="PF13624">
    <property type="entry name" value="SurA_N_3"/>
    <property type="match status" value="1"/>
</dbReference>
<dbReference type="EMBL" id="DPBP01000005">
    <property type="protein sequence ID" value="HCE16479.1"/>
    <property type="molecule type" value="Genomic_DNA"/>
</dbReference>
<dbReference type="InterPro" id="IPR050245">
    <property type="entry name" value="PrsA_foldase"/>
</dbReference>
<accession>A0A3D1JD20</accession>
<dbReference type="PROSITE" id="PS50198">
    <property type="entry name" value="PPIC_PPIASE_2"/>
    <property type="match status" value="1"/>
</dbReference>
<dbReference type="InterPro" id="IPR027304">
    <property type="entry name" value="Trigger_fact/SurA_dom_sf"/>
</dbReference>
<dbReference type="GO" id="GO:0003755">
    <property type="term" value="F:peptidyl-prolyl cis-trans isomerase activity"/>
    <property type="evidence" value="ECO:0007669"/>
    <property type="project" value="UniProtKB-KW"/>
</dbReference>
<evidence type="ECO:0000256" key="1">
    <source>
        <dbReference type="PROSITE-ProRule" id="PRU00278"/>
    </source>
</evidence>
<keyword evidence="1" id="KW-0697">Rotamase</keyword>
<dbReference type="AlphaFoldDB" id="A0A3D1JD20"/>
<dbReference type="Proteomes" id="UP000264141">
    <property type="component" value="Unassembled WGS sequence"/>
</dbReference>
<dbReference type="InterPro" id="IPR046357">
    <property type="entry name" value="PPIase_dom_sf"/>
</dbReference>
<comment type="caution">
    <text evidence="4">The sequence shown here is derived from an EMBL/GenBank/DDBJ whole genome shotgun (WGS) entry which is preliminary data.</text>
</comment>
<sequence>MGASFLFRRWLGVLGVGLALLVACNQHLPTGETPPVAEGTSPLPTQTVPPPTLTPTPVPLALRVNGEGVPLAEFQAGMTQIQAAVQTLGETLTPEEQRRRVLDDLIDTTLLAQAARAAGYQVDEAALQARMQEIVTAQGGEAAFEAWQTQMGYTPESFRSALRRGLEAAWQRDRIVDSVPSSAEQVHARQILVLTEEAARQVKQQLAQAGANFATLAFGYDLSTGGDLGWFPRGYLTQPAVEEAAFSLQPGEISDIIKTDFGYHILQVIAREADRPLDPEVRRALGRKALSQWLEDQRRQAQVEELVP</sequence>
<dbReference type="STRING" id="229919.GCA_001050195_03598"/>
<dbReference type="InterPro" id="IPR000297">
    <property type="entry name" value="PPIase_PpiC"/>
</dbReference>
<feature type="region of interest" description="Disordered" evidence="2">
    <location>
        <begin position="32"/>
        <end position="54"/>
    </location>
</feature>
<evidence type="ECO:0000256" key="2">
    <source>
        <dbReference type="SAM" id="MobiDB-lite"/>
    </source>
</evidence>
<reference evidence="4 5" key="1">
    <citation type="journal article" date="2018" name="Nat. Biotechnol.">
        <title>A standardized bacterial taxonomy based on genome phylogeny substantially revises the tree of life.</title>
        <authorList>
            <person name="Parks D.H."/>
            <person name="Chuvochina M."/>
            <person name="Waite D.W."/>
            <person name="Rinke C."/>
            <person name="Skarshewski A."/>
            <person name="Chaumeil P.A."/>
            <person name="Hugenholtz P."/>
        </authorList>
    </citation>
    <scope>NUCLEOTIDE SEQUENCE [LARGE SCALE GENOMIC DNA]</scope>
    <source>
        <strain evidence="4">UBA8781</strain>
    </source>
</reference>
<dbReference type="Gene3D" id="3.10.50.40">
    <property type="match status" value="1"/>
</dbReference>
<dbReference type="PANTHER" id="PTHR47245:SF2">
    <property type="entry name" value="PEPTIDYL-PROLYL CIS-TRANS ISOMERASE HP_0175-RELATED"/>
    <property type="match status" value="1"/>
</dbReference>
<dbReference type="RefSeq" id="WP_062196543.1">
    <property type="nucleotide sequence ID" value="NZ_DF967969.1"/>
</dbReference>
<dbReference type="Pfam" id="PF13145">
    <property type="entry name" value="Rotamase_2"/>
    <property type="match status" value="1"/>
</dbReference>
<keyword evidence="1" id="KW-0413">Isomerase</keyword>
<dbReference type="Gene3D" id="1.10.4030.10">
    <property type="entry name" value="Porin chaperone SurA, peptide-binding domain"/>
    <property type="match status" value="1"/>
</dbReference>
<gene>
    <name evidence="4" type="ORF">DEQ80_01335</name>
</gene>
<evidence type="ECO:0000313" key="5">
    <source>
        <dbReference type="Proteomes" id="UP000264141"/>
    </source>
</evidence>
<evidence type="ECO:0000259" key="3">
    <source>
        <dbReference type="PROSITE" id="PS50198"/>
    </source>
</evidence>
<organism evidence="4 5">
    <name type="scientific">Anaerolinea thermolimosa</name>
    <dbReference type="NCBI Taxonomy" id="229919"/>
    <lineage>
        <taxon>Bacteria</taxon>
        <taxon>Bacillati</taxon>
        <taxon>Chloroflexota</taxon>
        <taxon>Anaerolineae</taxon>
        <taxon>Anaerolineales</taxon>
        <taxon>Anaerolineaceae</taxon>
        <taxon>Anaerolinea</taxon>
    </lineage>
</organism>
<dbReference type="SUPFAM" id="SSF109998">
    <property type="entry name" value="Triger factor/SurA peptide-binding domain-like"/>
    <property type="match status" value="1"/>
</dbReference>
<proteinExistence type="predicted"/>
<feature type="domain" description="PpiC" evidence="3">
    <location>
        <begin position="183"/>
        <end position="270"/>
    </location>
</feature>
<name>A0A3D1JD20_9CHLR</name>